<sequence>MDGDPYFNCLVAASSEFLGYGSIWLFIRYTPRRFTLPFTMILSGTLLLIIKFIPQDMHALSLTLVMIGKTGVTGAFGFLYLYGTELFPTVVRNMALGATSMASRVGSTVSPYIAYMGTYNKILPYILMGGTTVIAGVLSLLLPETKGEQLPEFINQVKPLRCMCTNRASRDGQRQKGNAQVGNEVNNIQE</sequence>
<reference evidence="8" key="2">
    <citation type="submission" date="2014-03" db="EMBL/GenBank/DDBJ databases">
        <authorList>
            <person name="Genoscope - CEA"/>
        </authorList>
    </citation>
    <scope>NUCLEOTIDE SEQUENCE</scope>
</reference>
<feature type="region of interest" description="Disordered" evidence="5">
    <location>
        <begin position="168"/>
        <end position="190"/>
    </location>
</feature>
<keyword evidence="3 6" id="KW-1133">Transmembrane helix</keyword>
<feature type="compositionally biased region" description="Polar residues" evidence="5">
    <location>
        <begin position="175"/>
        <end position="190"/>
    </location>
</feature>
<evidence type="ECO:0000313" key="9">
    <source>
        <dbReference type="Proteomes" id="UP000193380"/>
    </source>
</evidence>
<reference evidence="8" key="1">
    <citation type="journal article" date="2014" name="Nat. Commun.">
        <title>The rainbow trout genome provides novel insights into evolution after whole-genome duplication in vertebrates.</title>
        <authorList>
            <person name="Berthelot C."/>
            <person name="Brunet F."/>
            <person name="Chalopin D."/>
            <person name="Juanchich A."/>
            <person name="Bernard M."/>
            <person name="Noel B."/>
            <person name="Bento P."/>
            <person name="Da Silva C."/>
            <person name="Labadie K."/>
            <person name="Alberti A."/>
            <person name="Aury J.M."/>
            <person name="Louis A."/>
            <person name="Dehais P."/>
            <person name="Bardou P."/>
            <person name="Montfort J."/>
            <person name="Klopp C."/>
            <person name="Cabau C."/>
            <person name="Gaspin C."/>
            <person name="Thorgaard G.H."/>
            <person name="Boussaha M."/>
            <person name="Quillet E."/>
            <person name="Guyomard R."/>
            <person name="Galiana D."/>
            <person name="Bobe J."/>
            <person name="Volff J.N."/>
            <person name="Genet C."/>
            <person name="Wincker P."/>
            <person name="Jaillon O."/>
            <person name="Roest Crollius H."/>
            <person name="Guiguen Y."/>
        </authorList>
    </citation>
    <scope>NUCLEOTIDE SEQUENCE [LARGE SCALE GENOMIC DNA]</scope>
</reference>
<feature type="transmembrane region" description="Helical" evidence="6">
    <location>
        <begin position="34"/>
        <end position="53"/>
    </location>
</feature>
<evidence type="ECO:0000256" key="1">
    <source>
        <dbReference type="ARBA" id="ARBA00004141"/>
    </source>
</evidence>
<evidence type="ECO:0000256" key="6">
    <source>
        <dbReference type="SAM" id="Phobius"/>
    </source>
</evidence>
<feature type="transmembrane region" description="Helical" evidence="6">
    <location>
        <begin position="122"/>
        <end position="142"/>
    </location>
</feature>
<dbReference type="Proteomes" id="UP000193380">
    <property type="component" value="Unassembled WGS sequence"/>
</dbReference>
<dbReference type="EMBL" id="FR914528">
    <property type="protein sequence ID" value="CDQ93140.1"/>
    <property type="molecule type" value="Genomic_DNA"/>
</dbReference>
<name>A0A060YVW0_ONCMY</name>
<dbReference type="Gene3D" id="1.20.1250.20">
    <property type="entry name" value="MFS general substrate transporter like domains"/>
    <property type="match status" value="1"/>
</dbReference>
<evidence type="ECO:0000256" key="4">
    <source>
        <dbReference type="ARBA" id="ARBA00023136"/>
    </source>
</evidence>
<dbReference type="GO" id="GO:0016020">
    <property type="term" value="C:membrane"/>
    <property type="evidence" value="ECO:0007669"/>
    <property type="project" value="UniProtKB-SubCell"/>
</dbReference>
<dbReference type="PaxDb" id="8022-A0A060YVW0"/>
<dbReference type="SUPFAM" id="SSF103473">
    <property type="entry name" value="MFS general substrate transporter"/>
    <property type="match status" value="1"/>
</dbReference>
<dbReference type="AlphaFoldDB" id="A0A060YVW0"/>
<dbReference type="PROSITE" id="PS50850">
    <property type="entry name" value="MFS"/>
    <property type="match status" value="1"/>
</dbReference>
<protein>
    <recommendedName>
        <fullName evidence="7">Major facilitator superfamily (MFS) profile domain-containing protein</fullName>
    </recommendedName>
</protein>
<accession>A0A060YVW0</accession>
<dbReference type="PANTHER" id="PTHR24064">
    <property type="entry name" value="SOLUTE CARRIER FAMILY 22 MEMBER"/>
    <property type="match status" value="1"/>
</dbReference>
<dbReference type="GO" id="GO:0022857">
    <property type="term" value="F:transmembrane transporter activity"/>
    <property type="evidence" value="ECO:0007669"/>
    <property type="project" value="InterPro"/>
</dbReference>
<dbReference type="InterPro" id="IPR020846">
    <property type="entry name" value="MFS_dom"/>
</dbReference>
<evidence type="ECO:0000256" key="3">
    <source>
        <dbReference type="ARBA" id="ARBA00022989"/>
    </source>
</evidence>
<dbReference type="STRING" id="8022.A0A060YVW0"/>
<comment type="subcellular location">
    <subcellularLocation>
        <location evidence="1">Membrane</location>
        <topology evidence="1">Multi-pass membrane protein</topology>
    </subcellularLocation>
</comment>
<feature type="domain" description="Major facilitator superfamily (MFS) profile" evidence="7">
    <location>
        <begin position="1"/>
        <end position="147"/>
    </location>
</feature>
<evidence type="ECO:0000256" key="5">
    <source>
        <dbReference type="SAM" id="MobiDB-lite"/>
    </source>
</evidence>
<dbReference type="InterPro" id="IPR036259">
    <property type="entry name" value="MFS_trans_sf"/>
</dbReference>
<organism evidence="8 9">
    <name type="scientific">Oncorhynchus mykiss</name>
    <name type="common">Rainbow trout</name>
    <name type="synonym">Salmo gairdneri</name>
    <dbReference type="NCBI Taxonomy" id="8022"/>
    <lineage>
        <taxon>Eukaryota</taxon>
        <taxon>Metazoa</taxon>
        <taxon>Chordata</taxon>
        <taxon>Craniata</taxon>
        <taxon>Vertebrata</taxon>
        <taxon>Euteleostomi</taxon>
        <taxon>Actinopterygii</taxon>
        <taxon>Neopterygii</taxon>
        <taxon>Teleostei</taxon>
        <taxon>Protacanthopterygii</taxon>
        <taxon>Salmoniformes</taxon>
        <taxon>Salmonidae</taxon>
        <taxon>Salmoninae</taxon>
        <taxon>Oncorhynchus</taxon>
    </lineage>
</organism>
<evidence type="ECO:0000259" key="7">
    <source>
        <dbReference type="PROSITE" id="PS50850"/>
    </source>
</evidence>
<feature type="transmembrane region" description="Helical" evidence="6">
    <location>
        <begin position="6"/>
        <end position="27"/>
    </location>
</feature>
<evidence type="ECO:0000313" key="8">
    <source>
        <dbReference type="EMBL" id="CDQ93140.1"/>
    </source>
</evidence>
<feature type="transmembrane region" description="Helical" evidence="6">
    <location>
        <begin position="59"/>
        <end position="82"/>
    </location>
</feature>
<gene>
    <name evidence="8" type="ORF">GSONMT00011518001</name>
</gene>
<keyword evidence="4 6" id="KW-0472">Membrane</keyword>
<proteinExistence type="predicted"/>
<evidence type="ECO:0000256" key="2">
    <source>
        <dbReference type="ARBA" id="ARBA00022692"/>
    </source>
</evidence>
<keyword evidence="2 6" id="KW-0812">Transmembrane</keyword>